<organism evidence="3">
    <name type="scientific">Notodromas monacha</name>
    <dbReference type="NCBI Taxonomy" id="399045"/>
    <lineage>
        <taxon>Eukaryota</taxon>
        <taxon>Metazoa</taxon>
        <taxon>Ecdysozoa</taxon>
        <taxon>Arthropoda</taxon>
        <taxon>Crustacea</taxon>
        <taxon>Oligostraca</taxon>
        <taxon>Ostracoda</taxon>
        <taxon>Podocopa</taxon>
        <taxon>Podocopida</taxon>
        <taxon>Cypridocopina</taxon>
        <taxon>Cypridoidea</taxon>
        <taxon>Cyprididae</taxon>
        <taxon>Notodromas</taxon>
    </lineage>
</organism>
<keyword evidence="2" id="KW-0732">Signal</keyword>
<feature type="chain" id="PRO_5036210803" evidence="2">
    <location>
        <begin position="28"/>
        <end position="263"/>
    </location>
</feature>
<name>A0A7R9GFS9_9CRUS</name>
<dbReference type="AlphaFoldDB" id="A0A7R9GFS9"/>
<dbReference type="EMBL" id="CAJPEX010001459">
    <property type="protein sequence ID" value="CAG0919210.1"/>
    <property type="molecule type" value="Genomic_DNA"/>
</dbReference>
<sequence length="263" mass="28598">MTRFCNVLDRFLDGYLCLILMARVTQAVPRCHGGSPGFVSGSSRERNPGTGSGFRTQASSLKPGSKPSPPPLDGGRHAAPDSRHPLAALGYYENFSFIARMYSGIAGGKYAGVHVCEREAGTLGENRLQFFRGHFHKRAPVLSSQQLMTALLGRIASCNSATFSPVFFGTKKSILQCSARFLPGRVSDSGCFVVISEDNSCAAARKKALDPSQERSEYDNKLKTAANYTNARICVFDLLSQFQEGKLLRAQFHSQTSAGRCQL</sequence>
<dbReference type="EMBL" id="OA883496">
    <property type="protein sequence ID" value="CAD7279058.1"/>
    <property type="molecule type" value="Genomic_DNA"/>
</dbReference>
<dbReference type="Proteomes" id="UP000678499">
    <property type="component" value="Unassembled WGS sequence"/>
</dbReference>
<evidence type="ECO:0000313" key="4">
    <source>
        <dbReference type="Proteomes" id="UP000678499"/>
    </source>
</evidence>
<evidence type="ECO:0000313" key="3">
    <source>
        <dbReference type="EMBL" id="CAD7279058.1"/>
    </source>
</evidence>
<feature type="signal peptide" evidence="2">
    <location>
        <begin position="1"/>
        <end position="27"/>
    </location>
</feature>
<protein>
    <submittedName>
        <fullName evidence="3">Uncharacterized protein</fullName>
    </submittedName>
</protein>
<gene>
    <name evidence="3" type="ORF">NMOB1V02_LOCUS6742</name>
</gene>
<reference evidence="3" key="1">
    <citation type="submission" date="2020-11" db="EMBL/GenBank/DDBJ databases">
        <authorList>
            <person name="Tran Van P."/>
        </authorList>
    </citation>
    <scope>NUCLEOTIDE SEQUENCE</scope>
</reference>
<evidence type="ECO:0000256" key="2">
    <source>
        <dbReference type="SAM" id="SignalP"/>
    </source>
</evidence>
<feature type="region of interest" description="Disordered" evidence="1">
    <location>
        <begin position="35"/>
        <end position="79"/>
    </location>
</feature>
<evidence type="ECO:0000256" key="1">
    <source>
        <dbReference type="SAM" id="MobiDB-lite"/>
    </source>
</evidence>
<accession>A0A7R9GFS9</accession>
<proteinExistence type="predicted"/>
<keyword evidence="4" id="KW-1185">Reference proteome</keyword>